<sequence length="425" mass="47727">MSDHLASNQGEMSTSTTYTPTYPLSSTQTGPSDTVTYPVALPPEAIPTANTTIGLGGIPDQPLLKLPVMGINAWAWGDGVSYGWGATEEGESKLDDEHVSVAFDELMKTHPKLFLDVAEHYGQDHGYAEQSIGWNLDKRFTLAERDKRVILATKFIPSRDRHPYRYPDVILEALEGSLERTQMPAVDIYQLEHASSVWPRLETLADGLARCYESGKVKTVGTCNLNIDQVRWMHEYFEKRNVPYVSNQVEFSLLHMAPWKSGLIEESKKLGIATIAYSPLGVARLTGKYTAENPPKGNRRMTHIPWTKIQPIVDELVALGEVYGKTPGAVALNWVMCKGAIPIPSIKNAEQARDCAQALGWRLTQEEVEGLDTLGIENEWDWNLWRKFQNFCFDQAKYYPVVNWPKPPYARSPKFSSPFVRHGQS</sequence>
<feature type="compositionally biased region" description="Polar residues" evidence="2">
    <location>
        <begin position="1"/>
        <end position="12"/>
    </location>
</feature>
<proteinExistence type="predicted"/>
<evidence type="ECO:0000313" key="4">
    <source>
        <dbReference type="EMBL" id="KAJ3489522.1"/>
    </source>
</evidence>
<dbReference type="GO" id="GO:0016491">
    <property type="term" value="F:oxidoreductase activity"/>
    <property type="evidence" value="ECO:0007669"/>
    <property type="project" value="UniProtKB-KW"/>
</dbReference>
<dbReference type="PANTHER" id="PTHR43364">
    <property type="entry name" value="NADH-SPECIFIC METHYLGLYOXAL REDUCTASE-RELATED"/>
    <property type="match status" value="1"/>
</dbReference>
<evidence type="ECO:0000313" key="5">
    <source>
        <dbReference type="Proteomes" id="UP001212997"/>
    </source>
</evidence>
<dbReference type="Gene3D" id="3.20.20.100">
    <property type="entry name" value="NADP-dependent oxidoreductase domain"/>
    <property type="match status" value="1"/>
</dbReference>
<dbReference type="EMBL" id="JANAWD010000043">
    <property type="protein sequence ID" value="KAJ3489522.1"/>
    <property type="molecule type" value="Genomic_DNA"/>
</dbReference>
<protein>
    <recommendedName>
        <fullName evidence="3">NADP-dependent oxidoreductase domain-containing protein</fullName>
    </recommendedName>
</protein>
<dbReference type="CDD" id="cd19093">
    <property type="entry name" value="AKR_AtPLR-like"/>
    <property type="match status" value="1"/>
</dbReference>
<dbReference type="InterPro" id="IPR036812">
    <property type="entry name" value="NAD(P)_OxRdtase_dom_sf"/>
</dbReference>
<feature type="region of interest" description="Disordered" evidence="2">
    <location>
        <begin position="1"/>
        <end position="36"/>
    </location>
</feature>
<evidence type="ECO:0000256" key="2">
    <source>
        <dbReference type="SAM" id="MobiDB-lite"/>
    </source>
</evidence>
<dbReference type="SUPFAM" id="SSF51430">
    <property type="entry name" value="NAD(P)-linked oxidoreductase"/>
    <property type="match status" value="1"/>
</dbReference>
<reference evidence="4" key="1">
    <citation type="submission" date="2022-07" db="EMBL/GenBank/DDBJ databases">
        <title>Genome Sequence of Physisporinus lineatus.</title>
        <authorList>
            <person name="Buettner E."/>
        </authorList>
    </citation>
    <scope>NUCLEOTIDE SEQUENCE</scope>
    <source>
        <strain evidence="4">VT162</strain>
    </source>
</reference>
<dbReference type="Proteomes" id="UP001212997">
    <property type="component" value="Unassembled WGS sequence"/>
</dbReference>
<feature type="domain" description="NADP-dependent oxidoreductase" evidence="3">
    <location>
        <begin position="82"/>
        <end position="374"/>
    </location>
</feature>
<keyword evidence="1" id="KW-0560">Oxidoreductase</keyword>
<dbReference type="AlphaFoldDB" id="A0AAD5VBP0"/>
<dbReference type="PANTHER" id="PTHR43364:SF4">
    <property type="entry name" value="NAD(P)-LINKED OXIDOREDUCTASE SUPERFAMILY PROTEIN"/>
    <property type="match status" value="1"/>
</dbReference>
<gene>
    <name evidence="4" type="ORF">NLI96_g2065</name>
</gene>
<dbReference type="Pfam" id="PF00248">
    <property type="entry name" value="Aldo_ket_red"/>
    <property type="match status" value="1"/>
</dbReference>
<dbReference type="InterPro" id="IPR050523">
    <property type="entry name" value="AKR_Detox_Biosynth"/>
</dbReference>
<feature type="compositionally biased region" description="Low complexity" evidence="2">
    <location>
        <begin position="13"/>
        <end position="29"/>
    </location>
</feature>
<organism evidence="4 5">
    <name type="scientific">Meripilus lineatus</name>
    <dbReference type="NCBI Taxonomy" id="2056292"/>
    <lineage>
        <taxon>Eukaryota</taxon>
        <taxon>Fungi</taxon>
        <taxon>Dikarya</taxon>
        <taxon>Basidiomycota</taxon>
        <taxon>Agaricomycotina</taxon>
        <taxon>Agaricomycetes</taxon>
        <taxon>Polyporales</taxon>
        <taxon>Meripilaceae</taxon>
        <taxon>Meripilus</taxon>
    </lineage>
</organism>
<comment type="caution">
    <text evidence="4">The sequence shown here is derived from an EMBL/GenBank/DDBJ whole genome shotgun (WGS) entry which is preliminary data.</text>
</comment>
<dbReference type="InterPro" id="IPR023210">
    <property type="entry name" value="NADP_OxRdtase_dom"/>
</dbReference>
<accession>A0AAD5VBP0</accession>
<keyword evidence="5" id="KW-1185">Reference proteome</keyword>
<name>A0AAD5VBP0_9APHY</name>
<evidence type="ECO:0000256" key="1">
    <source>
        <dbReference type="ARBA" id="ARBA00023002"/>
    </source>
</evidence>
<evidence type="ECO:0000259" key="3">
    <source>
        <dbReference type="Pfam" id="PF00248"/>
    </source>
</evidence>